<dbReference type="InterPro" id="IPR009030">
    <property type="entry name" value="Growth_fac_rcpt_cys_sf"/>
</dbReference>
<dbReference type="PANTHER" id="PTHR11319">
    <property type="entry name" value="G PROTEIN-COUPLED RECEPTOR-RELATED"/>
    <property type="match status" value="1"/>
</dbReference>
<feature type="transmembrane region" description="Helical" evidence="2">
    <location>
        <begin position="484"/>
        <end position="505"/>
    </location>
</feature>
<dbReference type="SUPFAM" id="SSF57184">
    <property type="entry name" value="Growth factor receptor domain"/>
    <property type="match status" value="2"/>
</dbReference>
<dbReference type="EMBL" id="BRXY01000369">
    <property type="protein sequence ID" value="GMH90274.1"/>
    <property type="molecule type" value="Genomic_DNA"/>
</dbReference>
<dbReference type="Gene3D" id="2.10.50.10">
    <property type="entry name" value="Tumor Necrosis Factor Receptor, subunit A, domain 2"/>
    <property type="match status" value="3"/>
</dbReference>
<evidence type="ECO:0000259" key="3">
    <source>
        <dbReference type="Pfam" id="PF06011"/>
    </source>
</evidence>
<evidence type="ECO:0000313" key="6">
    <source>
        <dbReference type="Proteomes" id="UP001165085"/>
    </source>
</evidence>
<evidence type="ECO:0000259" key="4">
    <source>
        <dbReference type="Pfam" id="PF07699"/>
    </source>
</evidence>
<feature type="region of interest" description="Disordered" evidence="1">
    <location>
        <begin position="899"/>
        <end position="920"/>
    </location>
</feature>
<feature type="transmembrane region" description="Helical" evidence="2">
    <location>
        <begin position="443"/>
        <end position="463"/>
    </location>
</feature>
<feature type="transmembrane region" description="Helical" evidence="2">
    <location>
        <begin position="572"/>
        <end position="595"/>
    </location>
</feature>
<organism evidence="5 6">
    <name type="scientific">Triparma strigata</name>
    <dbReference type="NCBI Taxonomy" id="1606541"/>
    <lineage>
        <taxon>Eukaryota</taxon>
        <taxon>Sar</taxon>
        <taxon>Stramenopiles</taxon>
        <taxon>Ochrophyta</taxon>
        <taxon>Bolidophyceae</taxon>
        <taxon>Parmales</taxon>
        <taxon>Triparmaceae</taxon>
        <taxon>Triparma</taxon>
    </lineage>
</organism>
<feature type="transmembrane region" description="Helical" evidence="2">
    <location>
        <begin position="544"/>
        <end position="565"/>
    </location>
</feature>
<evidence type="ECO:0000256" key="1">
    <source>
        <dbReference type="SAM" id="MobiDB-lite"/>
    </source>
</evidence>
<dbReference type="Proteomes" id="UP001165085">
    <property type="component" value="Unassembled WGS sequence"/>
</dbReference>
<dbReference type="AlphaFoldDB" id="A0A9W7ERL5"/>
<sequence>MFKHINSGATGDESSVCSNCASGKYSGTASATCSICAAGKYASSESSSEWTICPAGKYNADQATNAAYHTSYSACSPGTNLEDDGTDAEKHNAADDCELCGPGYYSNEEGNFSEGGSSCGPCEKGHGCPGGTDQIACRPGSYQPDTSQASCLACPAGKYQQNSGEDACVDCPAGYFCPERTVNPITCGSAALFCPLNSEIIQSADEGYYTVPLSTETTAKRENQAVCEVGHACVGGVKTKCEDGTWADAGSSVCTPCPQYEEQDASLGYSSDSCVCKPTFVRDPTANKCSCEPGFTLTGETCSPCEIGRFKDDYGVHSCSRCEDVLKGSVTKFENSTDVGACACPKGTYDNMEKSCVDVFEGVDRTTSGMTLETLKIEPGYWRTNSRSPDVRVCPVSDACTGGNSTNYCREGHTGPYCKLCIDGWTEDPLMLCKSCENSTIDVIVTIVILVLVAAAIGSLVYISKKKSRDSEEHRKTVKRFKNGGKIIFAGAQITASLPSFIPAIDLPNNFKEALKAASILNIDVFNMVSVGCWAGSVNYYSKALIMTLMIIAICGVLILTGQLVKKHRSKCFTSAIAITYLVLPTVTTKIFGLFPCDELDDGSEILRKDYTISCQDDDRDFWEAYGWLMVGVFPIGVISMYGFLPWSKREKLKKPVEQRLEDEEITPLAFLWEPYKPEFWYWEVIETGRRLMMTGVLSTIKPGSFSQLVAGLMMNILYFGLLCQANPYNDNRDNSIAVLSTLQIIVIFIASMLMHASKLFSEDGYDAEVMGVLLIVSQAIIIVLFLAWAFYQKDDMSTSSNGMAIKSLKGSKKKKKKEKKNDEEEGGGEVGEMAEIAQKRSQFVKTSSVSSSFSTNEDVWIEHKCEEGGCKGETYYHQPSTGKAVWERPGEGASIKIFKGSKKKTKEKRNDKEEGGGGVVEMAEIGVDIGLGSRKSSVFEAENPMARKGGEQISGGFRQEGGGRE</sequence>
<feature type="domain" description="Tyrosine-protein kinase ephrin type A/B receptor-like" evidence="4">
    <location>
        <begin position="140"/>
        <end position="175"/>
    </location>
</feature>
<dbReference type="Pfam" id="PF07699">
    <property type="entry name" value="Ephrin_rec_like"/>
    <property type="match status" value="1"/>
</dbReference>
<keyword evidence="2" id="KW-0812">Transmembrane</keyword>
<comment type="caution">
    <text evidence="5">The sequence shown here is derived from an EMBL/GenBank/DDBJ whole genome shotgun (WGS) entry which is preliminary data.</text>
</comment>
<dbReference type="InterPro" id="IPR011641">
    <property type="entry name" value="Tyr-kin_ephrin_A/B_rcpt-like"/>
</dbReference>
<reference evidence="6" key="1">
    <citation type="journal article" date="2023" name="Commun. Biol.">
        <title>Genome analysis of Parmales, the sister group of diatoms, reveals the evolutionary specialization of diatoms from phago-mixotrophs to photoautotrophs.</title>
        <authorList>
            <person name="Ban H."/>
            <person name="Sato S."/>
            <person name="Yoshikawa S."/>
            <person name="Yamada K."/>
            <person name="Nakamura Y."/>
            <person name="Ichinomiya M."/>
            <person name="Sato N."/>
            <person name="Blanc-Mathieu R."/>
            <person name="Endo H."/>
            <person name="Kuwata A."/>
            <person name="Ogata H."/>
        </authorList>
    </citation>
    <scope>NUCLEOTIDE SEQUENCE [LARGE SCALE GENOMIC DNA]</scope>
    <source>
        <strain evidence="6">NIES 3701</strain>
    </source>
</reference>
<evidence type="ECO:0000313" key="5">
    <source>
        <dbReference type="EMBL" id="GMH90274.1"/>
    </source>
</evidence>
<evidence type="ECO:0000256" key="2">
    <source>
        <dbReference type="SAM" id="Phobius"/>
    </source>
</evidence>
<feature type="transmembrane region" description="Helical" evidence="2">
    <location>
        <begin position="737"/>
        <end position="758"/>
    </location>
</feature>
<keyword evidence="2" id="KW-0472">Membrane</keyword>
<feature type="region of interest" description="Disordered" evidence="1">
    <location>
        <begin position="812"/>
        <end position="831"/>
    </location>
</feature>
<dbReference type="InterPro" id="IPR010308">
    <property type="entry name" value="TRP_C"/>
</dbReference>
<protein>
    <recommendedName>
        <fullName evidence="7">Tyrosine-protein kinase ephrin type A/B receptor-like domain-containing protein</fullName>
    </recommendedName>
</protein>
<dbReference type="Gene3D" id="2.20.70.10">
    <property type="match status" value="1"/>
</dbReference>
<name>A0A9W7ERL5_9STRA</name>
<proteinExistence type="predicted"/>
<dbReference type="Pfam" id="PF06011">
    <property type="entry name" value="TRP"/>
    <property type="match status" value="1"/>
</dbReference>
<feature type="transmembrane region" description="Helical" evidence="2">
    <location>
        <begin position="770"/>
        <end position="792"/>
    </location>
</feature>
<gene>
    <name evidence="5" type="ORF">TrST_g7328</name>
</gene>
<feature type="region of interest" description="Disordered" evidence="1">
    <location>
        <begin position="943"/>
        <end position="966"/>
    </location>
</feature>
<feature type="domain" description="TRP C-terminal" evidence="3">
    <location>
        <begin position="541"/>
        <end position="789"/>
    </location>
</feature>
<accession>A0A9W7ERL5</accession>
<dbReference type="PANTHER" id="PTHR11319:SF35">
    <property type="entry name" value="OUTER MEMBRANE PROTEIN PMPC-RELATED"/>
    <property type="match status" value="1"/>
</dbReference>
<feature type="transmembrane region" description="Helical" evidence="2">
    <location>
        <begin position="626"/>
        <end position="645"/>
    </location>
</feature>
<dbReference type="OrthoDB" id="5950997at2759"/>
<dbReference type="SMART" id="SM01411">
    <property type="entry name" value="Ephrin_rec_like"/>
    <property type="match status" value="5"/>
</dbReference>
<keyword evidence="6" id="KW-1185">Reference proteome</keyword>
<evidence type="ECO:0008006" key="7">
    <source>
        <dbReference type="Google" id="ProtNLM"/>
    </source>
</evidence>
<keyword evidence="2" id="KW-1133">Transmembrane helix</keyword>